<accession>A0A812G115</accession>
<dbReference type="SUPFAM" id="SSF48371">
    <property type="entry name" value="ARM repeat"/>
    <property type="match status" value="1"/>
</dbReference>
<dbReference type="InterPro" id="IPR016024">
    <property type="entry name" value="ARM-type_fold"/>
</dbReference>
<keyword evidence="2" id="KW-1185">Reference proteome</keyword>
<dbReference type="OrthoDB" id="418978at2759"/>
<proteinExistence type="predicted"/>
<dbReference type="Proteomes" id="UP000604046">
    <property type="component" value="Unassembled WGS sequence"/>
</dbReference>
<name>A0A812G115_9DINO</name>
<gene>
    <name evidence="1" type="ORF">SNAT2548_LOCUS3</name>
</gene>
<organism evidence="1 2">
    <name type="scientific">Symbiodinium natans</name>
    <dbReference type="NCBI Taxonomy" id="878477"/>
    <lineage>
        <taxon>Eukaryota</taxon>
        <taxon>Sar</taxon>
        <taxon>Alveolata</taxon>
        <taxon>Dinophyceae</taxon>
        <taxon>Suessiales</taxon>
        <taxon>Symbiodiniaceae</taxon>
        <taxon>Symbiodinium</taxon>
    </lineage>
</organism>
<comment type="caution">
    <text evidence="1">The sequence shown here is derived from an EMBL/GenBank/DDBJ whole genome shotgun (WGS) entry which is preliminary data.</text>
</comment>
<dbReference type="AlphaFoldDB" id="A0A812G115"/>
<evidence type="ECO:0000313" key="2">
    <source>
        <dbReference type="Proteomes" id="UP000604046"/>
    </source>
</evidence>
<evidence type="ECO:0000313" key="1">
    <source>
        <dbReference type="EMBL" id="CAE6908815.1"/>
    </source>
</evidence>
<protein>
    <submittedName>
        <fullName evidence="1">Uncharacterized protein</fullName>
    </submittedName>
</protein>
<reference evidence="1" key="1">
    <citation type="submission" date="2021-02" db="EMBL/GenBank/DDBJ databases">
        <authorList>
            <person name="Dougan E. K."/>
            <person name="Rhodes N."/>
            <person name="Thang M."/>
            <person name="Chan C."/>
        </authorList>
    </citation>
    <scope>NUCLEOTIDE SEQUENCE</scope>
</reference>
<dbReference type="EMBL" id="CAJNDS010000001">
    <property type="protein sequence ID" value="CAE6908815.1"/>
    <property type="molecule type" value="Genomic_DNA"/>
</dbReference>
<sequence>MLVELMVDDLSACNWLLECGILPALMNELAGGGAAGDDESAANVSAKEERKDIVGCILQSLSRSVCFVKSACAEDVLSLCVALASKEVHAVSADGALKLPALECLYNMCHVYSDSIFRQDLATSGVVEVLCEAVRLLRGNRRIRAAESLCNLLGDADSTPKLATATFYYAALPDTVRSLIDLALPNKSTAQAGKACDLFRRRLPWLLLVIACAAPIDLKLWCEESVGVRRLLGDCLSGYARYAVLWALDIIVAMCRCVSAAMMSEFVIRSPTALVGRWSQLVRHEWHSIAYRAAFIGVFCITFMPNTAATLQVEVATFVPQPLSSMPWRTRDAPAERNLAKMVIEIVLELQLRDDAPHARALNPRKPFLNVFLAAAGLDALLLEAGSARQLEGDGLPSAHRDKLVPRLVPVLILLCTSLGACREAMEQEANERDIFGCPAAVAVSLLTSILSGPLKSLVEARCVRQLAEEAHATRDAARISSLLHDIRVTTAQLLEHTIFQSSHGLQPFSEDRSSVQPLLELHEVLLSSHDLGRFLARLIFRVFSENGDIVQDVQADSPSQWRLLDVPDSLMTEIEHELGFSRRDAAKSAVCSPSCLHDAAVQHWTATMLAKSEVCFQTLCTFLAGCSCSVATTTLACLAINSSRLALCGLHLSMPTSPRSTHHTKCHAIALLHLAASRFAQLFHPSSSSPSPEELQIHDITVQLLFTESECEGTKQHSYAEAGVLAEVFAYLWGVVQVALFHSSVHHPQELR</sequence>